<dbReference type="PANTHER" id="PTHR30538">
    <property type="entry name" value="LYSINE 2,3-AMINOMUTASE-RELATED"/>
    <property type="match status" value="1"/>
</dbReference>
<evidence type="ECO:0000256" key="7">
    <source>
        <dbReference type="ARBA" id="ARBA00023014"/>
    </source>
</evidence>
<dbReference type="InterPro" id="IPR007197">
    <property type="entry name" value="rSAM"/>
</dbReference>
<evidence type="ECO:0000259" key="9">
    <source>
        <dbReference type="PROSITE" id="PS51918"/>
    </source>
</evidence>
<sequence length="393" mass="44768">MLLFQTGRPRSPSALPAQNIDREWRCTDYMNWQDELRHNITTLDELAAYIPGIDTGDCNARNILEKYPMSVPRYYLSLINTDDEGDCIRKMSIPSFSEMDITGTFDTSGESSNTKLRGLQHKYPQTVLLLSTNRCAMYCRYCFRKRMVGSHTEEIVEDIDKAVSYIAEHTEISNVLISGGDSFLLDNAAIEHYLSALCSIGHIDYIRFGTKVPVVFPQRITDDRELQDILKKYCTKKQLYVMTQFNHPSELTEHAVNAVNCLKSLGLIVKNQTVLLKGINDDPAVLAGLMKQFTKIGILPYYVFQCRPVTGVKNQFQVPLRTGYDIVEQAKRLQNGNGKCFRYALSNPDGKVEIIGKMDDSHMIFKYHQAKNPDNIGRIFIKEISEDACWAEE</sequence>
<evidence type="ECO:0000313" key="11">
    <source>
        <dbReference type="Proteomes" id="UP000004893"/>
    </source>
</evidence>
<feature type="domain" description="Radical SAM core" evidence="9">
    <location>
        <begin position="121"/>
        <end position="337"/>
    </location>
</feature>
<dbReference type="Pfam" id="PF04055">
    <property type="entry name" value="Radical_SAM"/>
    <property type="match status" value="1"/>
</dbReference>
<dbReference type="eggNOG" id="COG1509">
    <property type="taxonomic scope" value="Bacteria"/>
</dbReference>
<keyword evidence="3" id="KW-0949">S-adenosyl-L-methionine</keyword>
<reference evidence="10" key="1">
    <citation type="submission" date="2009-02" db="EMBL/GenBank/DDBJ databases">
        <authorList>
            <person name="Fulton L."/>
            <person name="Clifton S."/>
            <person name="Fulton B."/>
            <person name="Xu J."/>
            <person name="Minx P."/>
            <person name="Pepin K.H."/>
            <person name="Johnson M."/>
            <person name="Bhonagiri V."/>
            <person name="Nash W.E."/>
            <person name="Mardis E.R."/>
            <person name="Wilson R.K."/>
        </authorList>
    </citation>
    <scope>NUCLEOTIDE SEQUENCE [LARGE SCALE GENOMIC DNA]</scope>
    <source>
        <strain evidence="10">DSM 15053</strain>
    </source>
</reference>
<comment type="caution">
    <text evidence="10">The sequence shown here is derived from an EMBL/GenBank/DDBJ whole genome shotgun (WGS) entry which is preliminary data.</text>
</comment>
<keyword evidence="6" id="KW-0408">Iron</keyword>
<evidence type="ECO:0000313" key="10">
    <source>
        <dbReference type="EMBL" id="EEG74225.1"/>
    </source>
</evidence>
<gene>
    <name evidence="10" type="ORF">CLOHYLEM_05482</name>
</gene>
<evidence type="ECO:0000256" key="4">
    <source>
        <dbReference type="ARBA" id="ARBA00022723"/>
    </source>
</evidence>
<dbReference type="GO" id="GO:0051539">
    <property type="term" value="F:4 iron, 4 sulfur cluster binding"/>
    <property type="evidence" value="ECO:0007669"/>
    <property type="project" value="UniProtKB-KW"/>
</dbReference>
<evidence type="ECO:0000256" key="6">
    <source>
        <dbReference type="ARBA" id="ARBA00023004"/>
    </source>
</evidence>
<feature type="binding site" evidence="8">
    <location>
        <position position="142"/>
    </location>
    <ligand>
        <name>[4Fe-4S] cluster</name>
        <dbReference type="ChEBI" id="CHEBI:49883"/>
        <note>4Fe-4S-S-AdoMet</note>
    </ligand>
</feature>
<accession>C0C088</accession>
<feature type="binding site" evidence="8">
    <location>
        <position position="135"/>
    </location>
    <ligand>
        <name>[4Fe-4S] cluster</name>
        <dbReference type="ChEBI" id="CHEBI:49883"/>
        <note>4Fe-4S-S-AdoMet</note>
    </ligand>
</feature>
<dbReference type="Proteomes" id="UP000004893">
    <property type="component" value="Unassembled WGS sequence"/>
</dbReference>
<evidence type="ECO:0000256" key="5">
    <source>
        <dbReference type="ARBA" id="ARBA00022898"/>
    </source>
</evidence>
<proteinExistence type="predicted"/>
<dbReference type="InterPro" id="IPR058240">
    <property type="entry name" value="rSAM_sf"/>
</dbReference>
<dbReference type="PANTHER" id="PTHR30538:SF0">
    <property type="entry name" value="L-LYSINE 2,3-AMINOMUTASE AQ_1632-RELATED"/>
    <property type="match status" value="1"/>
</dbReference>
<dbReference type="PROSITE" id="PS51918">
    <property type="entry name" value="RADICAL_SAM"/>
    <property type="match status" value="1"/>
</dbReference>
<reference evidence="10" key="2">
    <citation type="submission" date="2013-06" db="EMBL/GenBank/DDBJ databases">
        <title>Draft genome sequence of Clostridium hylemonae (DSM 15053).</title>
        <authorList>
            <person name="Sudarsanam P."/>
            <person name="Ley R."/>
            <person name="Guruge J."/>
            <person name="Turnbaugh P.J."/>
            <person name="Mahowald M."/>
            <person name="Liep D."/>
            <person name="Gordon J."/>
        </authorList>
    </citation>
    <scope>NUCLEOTIDE SEQUENCE</scope>
    <source>
        <strain evidence="10">DSM 15053</strain>
    </source>
</reference>
<dbReference type="Gene3D" id="3.20.20.70">
    <property type="entry name" value="Aldolase class I"/>
    <property type="match status" value="1"/>
</dbReference>
<protein>
    <submittedName>
        <fullName evidence="10">KamA family protein</fullName>
    </submittedName>
</protein>
<dbReference type="STRING" id="553973.CLOHYLEM_05482"/>
<dbReference type="EMBL" id="ABYI02000020">
    <property type="protein sequence ID" value="EEG74225.1"/>
    <property type="molecule type" value="Genomic_DNA"/>
</dbReference>
<keyword evidence="11" id="KW-1185">Reference proteome</keyword>
<keyword evidence="2 8" id="KW-0004">4Fe-4S</keyword>
<dbReference type="InterPro" id="IPR013785">
    <property type="entry name" value="Aldolase_TIM"/>
</dbReference>
<dbReference type="NCBIfam" id="TIGR00238">
    <property type="entry name" value="KamA family radical SAM protein"/>
    <property type="match status" value="1"/>
</dbReference>
<dbReference type="SFLD" id="SFLDS00029">
    <property type="entry name" value="Radical_SAM"/>
    <property type="match status" value="1"/>
</dbReference>
<evidence type="ECO:0000256" key="3">
    <source>
        <dbReference type="ARBA" id="ARBA00022691"/>
    </source>
</evidence>
<name>C0C088_9FIRM</name>
<organism evidence="10 11">
    <name type="scientific">[Clostridium] hylemonae DSM 15053</name>
    <dbReference type="NCBI Taxonomy" id="553973"/>
    <lineage>
        <taxon>Bacteria</taxon>
        <taxon>Bacillati</taxon>
        <taxon>Bacillota</taxon>
        <taxon>Clostridia</taxon>
        <taxon>Lachnospirales</taxon>
        <taxon>Lachnospiraceae</taxon>
    </lineage>
</organism>
<comment type="cofactor">
    <cofactor evidence="1">
        <name>pyridoxal 5'-phosphate</name>
        <dbReference type="ChEBI" id="CHEBI:597326"/>
    </cofactor>
</comment>
<dbReference type="InterPro" id="IPR003739">
    <property type="entry name" value="Lys_aminomutase/Glu_NH3_mut"/>
</dbReference>
<dbReference type="SUPFAM" id="SSF102114">
    <property type="entry name" value="Radical SAM enzymes"/>
    <property type="match status" value="1"/>
</dbReference>
<dbReference type="HOGENOM" id="CLU_032161_3_1_9"/>
<evidence type="ECO:0000256" key="2">
    <source>
        <dbReference type="ARBA" id="ARBA00022485"/>
    </source>
</evidence>
<feature type="binding site" evidence="8">
    <location>
        <position position="139"/>
    </location>
    <ligand>
        <name>[4Fe-4S] cluster</name>
        <dbReference type="ChEBI" id="CHEBI:49883"/>
        <note>4Fe-4S-S-AdoMet</note>
    </ligand>
</feature>
<dbReference type="GO" id="GO:0046872">
    <property type="term" value="F:metal ion binding"/>
    <property type="evidence" value="ECO:0007669"/>
    <property type="project" value="UniProtKB-KW"/>
</dbReference>
<dbReference type="SFLD" id="SFLDG01070">
    <property type="entry name" value="PLP-dependent"/>
    <property type="match status" value="1"/>
</dbReference>
<dbReference type="GO" id="GO:0003824">
    <property type="term" value="F:catalytic activity"/>
    <property type="evidence" value="ECO:0007669"/>
    <property type="project" value="InterPro"/>
</dbReference>
<evidence type="ECO:0000256" key="8">
    <source>
        <dbReference type="PIRSR" id="PIRSR004911-1"/>
    </source>
</evidence>
<dbReference type="AlphaFoldDB" id="C0C088"/>
<keyword evidence="7 8" id="KW-0411">Iron-sulfur</keyword>
<keyword evidence="4 8" id="KW-0479">Metal-binding</keyword>
<dbReference type="PIRSF" id="PIRSF004911">
    <property type="entry name" value="DUF160"/>
    <property type="match status" value="1"/>
</dbReference>
<evidence type="ECO:0000256" key="1">
    <source>
        <dbReference type="ARBA" id="ARBA00001933"/>
    </source>
</evidence>
<keyword evidence="5" id="KW-0663">Pyridoxal phosphate</keyword>
<dbReference type="CDD" id="cd01335">
    <property type="entry name" value="Radical_SAM"/>
    <property type="match status" value="1"/>
</dbReference>